<protein>
    <submittedName>
        <fullName evidence="4">N-acetylmuramoyl-L-alanine amidase</fullName>
    </submittedName>
</protein>
<dbReference type="EMBL" id="CP071182">
    <property type="protein sequence ID" value="QSO48021.1"/>
    <property type="molecule type" value="Genomic_DNA"/>
</dbReference>
<evidence type="ECO:0000313" key="5">
    <source>
        <dbReference type="Proteomes" id="UP000663505"/>
    </source>
</evidence>
<evidence type="ECO:0000256" key="1">
    <source>
        <dbReference type="ARBA" id="ARBA00022801"/>
    </source>
</evidence>
<dbReference type="GO" id="GO:0030288">
    <property type="term" value="C:outer membrane-bounded periplasmic space"/>
    <property type="evidence" value="ECO:0007669"/>
    <property type="project" value="TreeGrafter"/>
</dbReference>
<proteinExistence type="predicted"/>
<dbReference type="SMART" id="SM00646">
    <property type="entry name" value="Ami_3"/>
    <property type="match status" value="1"/>
</dbReference>
<dbReference type="PANTHER" id="PTHR30404">
    <property type="entry name" value="N-ACETYLMURAMOYL-L-ALANINE AMIDASE"/>
    <property type="match status" value="1"/>
</dbReference>
<organism evidence="4 5">
    <name type="scientific">Alicyclobacillus mengziensis</name>
    <dbReference type="NCBI Taxonomy" id="2931921"/>
    <lineage>
        <taxon>Bacteria</taxon>
        <taxon>Bacillati</taxon>
        <taxon>Bacillota</taxon>
        <taxon>Bacilli</taxon>
        <taxon>Bacillales</taxon>
        <taxon>Alicyclobacillaceae</taxon>
        <taxon>Alicyclobacillus</taxon>
    </lineage>
</organism>
<dbReference type="SUPFAM" id="SSF53187">
    <property type="entry name" value="Zn-dependent exopeptidases"/>
    <property type="match status" value="1"/>
</dbReference>
<dbReference type="PANTHER" id="PTHR30404:SF0">
    <property type="entry name" value="N-ACETYLMURAMOYL-L-ALANINE AMIDASE AMIC"/>
    <property type="match status" value="1"/>
</dbReference>
<dbReference type="InterPro" id="IPR050695">
    <property type="entry name" value="N-acetylmuramoyl_amidase_3"/>
</dbReference>
<feature type="signal peptide" evidence="2">
    <location>
        <begin position="1"/>
        <end position="38"/>
    </location>
</feature>
<dbReference type="InterPro" id="IPR002508">
    <property type="entry name" value="MurNAc-LAA_cat"/>
</dbReference>
<dbReference type="Pfam" id="PF01520">
    <property type="entry name" value="Amidase_3"/>
    <property type="match status" value="1"/>
</dbReference>
<keyword evidence="1" id="KW-0378">Hydrolase</keyword>
<dbReference type="GO" id="GO:0009253">
    <property type="term" value="P:peptidoglycan catabolic process"/>
    <property type="evidence" value="ECO:0007669"/>
    <property type="project" value="InterPro"/>
</dbReference>
<evidence type="ECO:0000259" key="3">
    <source>
        <dbReference type="SMART" id="SM00646"/>
    </source>
</evidence>
<reference evidence="4 5" key="1">
    <citation type="submission" date="2021-02" db="EMBL/GenBank/DDBJ databases">
        <title>Alicyclobacillus curvatus sp. nov. and Alicyclobacillus mengziensis sp. nov., two acidophilic bacteria isolated from acid mine drainage.</title>
        <authorList>
            <person name="Huang Y."/>
        </authorList>
    </citation>
    <scope>NUCLEOTIDE SEQUENCE [LARGE SCALE GENOMIC DNA]</scope>
    <source>
        <strain evidence="4 5">S30H14</strain>
    </source>
</reference>
<gene>
    <name evidence="4" type="ORF">JZ786_03045</name>
</gene>
<evidence type="ECO:0000256" key="2">
    <source>
        <dbReference type="SAM" id="SignalP"/>
    </source>
</evidence>
<dbReference type="KEGG" id="afx:JZ786_03045"/>
<sequence>MHRMSRRRRKRKPTMRMGFALLLSLILLAGAHLGQASAQTVGGEPGLVGKTIVIDPGHGAPDSGARSSSGVMEKDITLAVSLKLAELLSEAGANVILTRTTDLDLASDGATKSGRRQSTDLRNRVAIARTHHSDAFVSIHCNAVPSSKWMGAQTLYQQDNLDGEQLAKIMQKRFGELLLPTDREAADTSTLYLLKRISGPAVIAEIGFLSNPKESAHLVTSAYQQKIAFAVYLSLYEYFSSLHSDEGLPESAMSMLMQKEG</sequence>
<dbReference type="Gene3D" id="3.40.630.40">
    <property type="entry name" value="Zn-dependent exopeptidases"/>
    <property type="match status" value="1"/>
</dbReference>
<evidence type="ECO:0000313" key="4">
    <source>
        <dbReference type="EMBL" id="QSO48021.1"/>
    </source>
</evidence>
<dbReference type="CDD" id="cd02696">
    <property type="entry name" value="MurNAc-LAA"/>
    <property type="match status" value="1"/>
</dbReference>
<name>A0A9X7VZR4_9BACL</name>
<dbReference type="GO" id="GO:0008745">
    <property type="term" value="F:N-acetylmuramoyl-L-alanine amidase activity"/>
    <property type="evidence" value="ECO:0007669"/>
    <property type="project" value="InterPro"/>
</dbReference>
<feature type="domain" description="MurNAc-LAA" evidence="3">
    <location>
        <begin position="125"/>
        <end position="236"/>
    </location>
</feature>
<keyword evidence="2" id="KW-0732">Signal</keyword>
<feature type="chain" id="PRO_5040860510" evidence="2">
    <location>
        <begin position="39"/>
        <end position="261"/>
    </location>
</feature>
<keyword evidence="5" id="KW-1185">Reference proteome</keyword>
<accession>A0A9X7VZR4</accession>
<dbReference type="Proteomes" id="UP000663505">
    <property type="component" value="Chromosome"/>
</dbReference>
<dbReference type="AlphaFoldDB" id="A0A9X7VZR4"/>